<keyword evidence="1" id="KW-0547">Nucleotide-binding</keyword>
<evidence type="ECO:0000313" key="4">
    <source>
        <dbReference type="EnsemblPlants" id="KRH63349"/>
    </source>
</evidence>
<keyword evidence="5" id="KW-1185">Reference proteome</keyword>
<evidence type="ECO:0000256" key="1">
    <source>
        <dbReference type="RuleBase" id="RU363044"/>
    </source>
</evidence>
<dbReference type="STRING" id="3847.A0A0R0KGP0"/>
<name>A0A0R0KGP0_SOYBN</name>
<dbReference type="Gramene" id="KRH63349">
    <property type="protein sequence ID" value="KRH63349"/>
    <property type="gene ID" value="GLYMA_04G170200"/>
</dbReference>
<dbReference type="AlphaFoldDB" id="A0A0R0KGP0"/>
<keyword evidence="1" id="KW-0227">DNA damage</keyword>
<comment type="cofactor">
    <cofactor evidence="1">
        <name>Mg(2+)</name>
        <dbReference type="ChEBI" id="CHEBI:18420"/>
    </cofactor>
</comment>
<reference evidence="4" key="2">
    <citation type="submission" date="2018-02" db="UniProtKB">
        <authorList>
            <consortium name="EnsemblPlants"/>
        </authorList>
    </citation>
    <scope>IDENTIFICATION</scope>
    <source>
        <strain evidence="4">Williams 82</strain>
    </source>
</reference>
<dbReference type="GO" id="GO:0000723">
    <property type="term" value="P:telomere maintenance"/>
    <property type="evidence" value="ECO:0007669"/>
    <property type="project" value="InterPro"/>
</dbReference>
<dbReference type="OMA" id="WHIATKS"/>
<gene>
    <name evidence="3" type="ORF">GLYMA_04G170200</name>
</gene>
<feature type="domain" description="DNA helicase Pif1-like DEAD-box helicase" evidence="2">
    <location>
        <begin position="1"/>
        <end position="120"/>
    </location>
</feature>
<dbReference type="GO" id="GO:0005524">
    <property type="term" value="F:ATP binding"/>
    <property type="evidence" value="ECO:0007669"/>
    <property type="project" value="UniProtKB-KW"/>
</dbReference>
<dbReference type="SUPFAM" id="SSF52540">
    <property type="entry name" value="P-loop containing nucleoside triphosphate hydrolases"/>
    <property type="match status" value="1"/>
</dbReference>
<dbReference type="PANTHER" id="PTHR10492:SF78">
    <property type="entry name" value="ATP-DEPENDENT DNA HELICASE"/>
    <property type="match status" value="1"/>
</dbReference>
<evidence type="ECO:0000313" key="5">
    <source>
        <dbReference type="Proteomes" id="UP000008827"/>
    </source>
</evidence>
<dbReference type="GO" id="GO:0043139">
    <property type="term" value="F:5'-3' DNA helicase activity"/>
    <property type="evidence" value="ECO:0007669"/>
    <property type="project" value="UniProtKB-EC"/>
</dbReference>
<keyword evidence="1" id="KW-0233">DNA recombination</keyword>
<proteinExistence type="inferred from homology"/>
<dbReference type="Proteomes" id="UP000008827">
    <property type="component" value="Chromosome 4"/>
</dbReference>
<dbReference type="GO" id="GO:0016787">
    <property type="term" value="F:hydrolase activity"/>
    <property type="evidence" value="ECO:0007669"/>
    <property type="project" value="UniProtKB-KW"/>
</dbReference>
<keyword evidence="1" id="KW-0347">Helicase</keyword>
<dbReference type="Gene3D" id="3.40.50.300">
    <property type="entry name" value="P-loop containing nucleotide triphosphate hydrolases"/>
    <property type="match status" value="1"/>
</dbReference>
<reference evidence="3 4" key="1">
    <citation type="journal article" date="2010" name="Nature">
        <title>Genome sequence of the palaeopolyploid soybean.</title>
        <authorList>
            <person name="Schmutz J."/>
            <person name="Cannon S.B."/>
            <person name="Schlueter J."/>
            <person name="Ma J."/>
            <person name="Mitros T."/>
            <person name="Nelson W."/>
            <person name="Hyten D.L."/>
            <person name="Song Q."/>
            <person name="Thelen J.J."/>
            <person name="Cheng J."/>
            <person name="Xu D."/>
            <person name="Hellsten U."/>
            <person name="May G.D."/>
            <person name="Yu Y."/>
            <person name="Sakurai T."/>
            <person name="Umezawa T."/>
            <person name="Bhattacharyya M.K."/>
            <person name="Sandhu D."/>
            <person name="Valliyodan B."/>
            <person name="Lindquist E."/>
            <person name="Peto M."/>
            <person name="Grant D."/>
            <person name="Shu S."/>
            <person name="Goodstein D."/>
            <person name="Barry K."/>
            <person name="Futrell-Griggs M."/>
            <person name="Abernathy B."/>
            <person name="Du J."/>
            <person name="Tian Z."/>
            <person name="Zhu L."/>
            <person name="Gill N."/>
            <person name="Joshi T."/>
            <person name="Libault M."/>
            <person name="Sethuraman A."/>
            <person name="Zhang X.-C."/>
            <person name="Shinozaki K."/>
            <person name="Nguyen H.T."/>
            <person name="Wing R.A."/>
            <person name="Cregan P."/>
            <person name="Specht J."/>
            <person name="Grimwood J."/>
            <person name="Rokhsar D."/>
            <person name="Stacey G."/>
            <person name="Shoemaker R.C."/>
            <person name="Jackson S.A."/>
        </authorList>
    </citation>
    <scope>NUCLEOTIDE SEQUENCE</scope>
    <source>
        <strain evidence="4">cv. Williams 82</strain>
        <tissue evidence="3">Callus</tissue>
    </source>
</reference>
<keyword evidence="1" id="KW-0378">Hydrolase</keyword>
<dbReference type="InterPro" id="IPR010285">
    <property type="entry name" value="DNA_helicase_pif1-like_DEAD"/>
</dbReference>
<comment type="similarity">
    <text evidence="1">Belongs to the helicase family.</text>
</comment>
<sequence>MFFLYGYGGTGKIFMCKTLVVALRSKGDIVLTFASSGIASLLLPNGITAHSKFSIPVPTLENSTCNIHQGTKQATKLIIWDEALMAHKYCFEALDKTLNDNMCMSNSDYVPFGGKVVFFGVLKLTKNMCLQSNLTITNAQEIKRFSLWLIDVGDGKLGTSDDGLYV</sequence>
<protein>
    <recommendedName>
        <fullName evidence="1">ATP-dependent DNA helicase</fullName>
        <ecNumber evidence="1">5.6.2.3</ecNumber>
    </recommendedName>
</protein>
<dbReference type="InterPro" id="IPR027417">
    <property type="entry name" value="P-loop_NTPase"/>
</dbReference>
<comment type="catalytic activity">
    <reaction evidence="1">
        <text>ATP + H2O = ADP + phosphate + H(+)</text>
        <dbReference type="Rhea" id="RHEA:13065"/>
        <dbReference type="ChEBI" id="CHEBI:15377"/>
        <dbReference type="ChEBI" id="CHEBI:15378"/>
        <dbReference type="ChEBI" id="CHEBI:30616"/>
        <dbReference type="ChEBI" id="CHEBI:43474"/>
        <dbReference type="ChEBI" id="CHEBI:456216"/>
        <dbReference type="EC" id="5.6.2.3"/>
    </reaction>
</comment>
<dbReference type="PANTHER" id="PTHR10492">
    <property type="match status" value="1"/>
</dbReference>
<reference evidence="3" key="3">
    <citation type="submission" date="2018-07" db="EMBL/GenBank/DDBJ databases">
        <title>WGS assembly of Glycine max.</title>
        <authorList>
            <person name="Schmutz J."/>
            <person name="Cannon S."/>
            <person name="Schlueter J."/>
            <person name="Ma J."/>
            <person name="Mitros T."/>
            <person name="Nelson W."/>
            <person name="Hyten D."/>
            <person name="Song Q."/>
            <person name="Thelen J."/>
            <person name="Cheng J."/>
            <person name="Xu D."/>
            <person name="Hellsten U."/>
            <person name="May G."/>
            <person name="Yu Y."/>
            <person name="Sakurai T."/>
            <person name="Umezawa T."/>
            <person name="Bhattacharyya M."/>
            <person name="Sandhu D."/>
            <person name="Valliyodan B."/>
            <person name="Lindquist E."/>
            <person name="Peto M."/>
            <person name="Grant D."/>
            <person name="Shu S."/>
            <person name="Goodstein D."/>
            <person name="Barry K."/>
            <person name="Futrell-Griggs M."/>
            <person name="Abernathy B."/>
            <person name="Du J."/>
            <person name="Tian Z."/>
            <person name="Zhu L."/>
            <person name="Gill N."/>
            <person name="Joshi T."/>
            <person name="Libault M."/>
            <person name="Sethuraman A."/>
            <person name="Zhang X."/>
            <person name="Shinozaki K."/>
            <person name="Nguyen H."/>
            <person name="Wing R."/>
            <person name="Cregan P."/>
            <person name="Specht J."/>
            <person name="Grimwood J."/>
            <person name="Rokhsar D."/>
            <person name="Stacey G."/>
            <person name="Shoemaker R."/>
            <person name="Jackson S."/>
        </authorList>
    </citation>
    <scope>NUCLEOTIDE SEQUENCE</scope>
    <source>
        <tissue evidence="3">Callus</tissue>
    </source>
</reference>
<dbReference type="EC" id="5.6.2.3" evidence="1"/>
<keyword evidence="1" id="KW-0067">ATP-binding</keyword>
<keyword evidence="1" id="KW-0234">DNA repair</keyword>
<accession>A0A0R0KGP0</accession>
<dbReference type="SMR" id="A0A0R0KGP0"/>
<evidence type="ECO:0000259" key="2">
    <source>
        <dbReference type="Pfam" id="PF05970"/>
    </source>
</evidence>
<dbReference type="InParanoid" id="A0A0R0KGP0"/>
<dbReference type="Pfam" id="PF05970">
    <property type="entry name" value="PIF1"/>
    <property type="match status" value="1"/>
</dbReference>
<dbReference type="GO" id="GO:0006310">
    <property type="term" value="P:DNA recombination"/>
    <property type="evidence" value="ECO:0007669"/>
    <property type="project" value="UniProtKB-KW"/>
</dbReference>
<dbReference type="EMBL" id="CM000837">
    <property type="protein sequence ID" value="KRH63349.1"/>
    <property type="molecule type" value="Genomic_DNA"/>
</dbReference>
<organism evidence="3">
    <name type="scientific">Glycine max</name>
    <name type="common">Soybean</name>
    <name type="synonym">Glycine hispida</name>
    <dbReference type="NCBI Taxonomy" id="3847"/>
    <lineage>
        <taxon>Eukaryota</taxon>
        <taxon>Viridiplantae</taxon>
        <taxon>Streptophyta</taxon>
        <taxon>Embryophyta</taxon>
        <taxon>Tracheophyta</taxon>
        <taxon>Spermatophyta</taxon>
        <taxon>Magnoliopsida</taxon>
        <taxon>eudicotyledons</taxon>
        <taxon>Gunneridae</taxon>
        <taxon>Pentapetalae</taxon>
        <taxon>rosids</taxon>
        <taxon>fabids</taxon>
        <taxon>Fabales</taxon>
        <taxon>Fabaceae</taxon>
        <taxon>Papilionoideae</taxon>
        <taxon>50 kb inversion clade</taxon>
        <taxon>NPAAA clade</taxon>
        <taxon>indigoferoid/millettioid clade</taxon>
        <taxon>Phaseoleae</taxon>
        <taxon>Glycine</taxon>
        <taxon>Glycine subgen. Soja</taxon>
    </lineage>
</organism>
<dbReference type="GO" id="GO:0006281">
    <property type="term" value="P:DNA repair"/>
    <property type="evidence" value="ECO:0007669"/>
    <property type="project" value="UniProtKB-KW"/>
</dbReference>
<dbReference type="EnsemblPlants" id="KRH63349">
    <property type="protein sequence ID" value="KRH63349"/>
    <property type="gene ID" value="GLYMA_04G170200"/>
</dbReference>
<evidence type="ECO:0000313" key="3">
    <source>
        <dbReference type="EMBL" id="KRH63349.1"/>
    </source>
</evidence>